<dbReference type="GO" id="GO:0016887">
    <property type="term" value="F:ATP hydrolysis activity"/>
    <property type="evidence" value="ECO:0007669"/>
    <property type="project" value="InterPro"/>
</dbReference>
<keyword evidence="8" id="KW-0067">ATP-binding</keyword>
<dbReference type="PROSITE" id="PS00211">
    <property type="entry name" value="ABC_TRANSPORTER_1"/>
    <property type="match status" value="1"/>
</dbReference>
<dbReference type="InterPro" id="IPR013525">
    <property type="entry name" value="ABC2_TM"/>
</dbReference>
<feature type="compositionally biased region" description="Basic residues" evidence="15">
    <location>
        <begin position="676"/>
        <end position="687"/>
    </location>
</feature>
<feature type="transmembrane region" description="Helical" evidence="16">
    <location>
        <begin position="1194"/>
        <end position="1214"/>
    </location>
</feature>
<dbReference type="Pfam" id="PF01061">
    <property type="entry name" value="ABC2_membrane"/>
    <property type="match status" value="2"/>
</dbReference>
<evidence type="ECO:0000256" key="11">
    <source>
        <dbReference type="ARBA" id="ARBA00023125"/>
    </source>
</evidence>
<dbReference type="GO" id="GO:0005524">
    <property type="term" value="F:ATP binding"/>
    <property type="evidence" value="ECO:0007669"/>
    <property type="project" value="UniProtKB-KW"/>
</dbReference>
<feature type="domain" description="ABC transporter" evidence="18">
    <location>
        <begin position="724"/>
        <end position="963"/>
    </location>
</feature>
<feature type="domain" description="ABC transporter" evidence="18">
    <location>
        <begin position="116"/>
        <end position="369"/>
    </location>
</feature>
<name>A0A5N7A4Q7_9EURO</name>
<dbReference type="Pfam" id="PF06422">
    <property type="entry name" value="PDR_CDR"/>
    <property type="match status" value="1"/>
</dbReference>
<dbReference type="SMART" id="SM00066">
    <property type="entry name" value="GAL4"/>
    <property type="match status" value="1"/>
</dbReference>
<dbReference type="EMBL" id="ML737646">
    <property type="protein sequence ID" value="KAE8364665.1"/>
    <property type="molecule type" value="Genomic_DNA"/>
</dbReference>
<dbReference type="FunFam" id="3.40.50.300:FF:000054">
    <property type="entry name" value="ABC multidrug transporter atrF"/>
    <property type="match status" value="1"/>
</dbReference>
<evidence type="ECO:0000256" key="14">
    <source>
        <dbReference type="ARBA" id="ARBA00023242"/>
    </source>
</evidence>
<keyword evidence="10" id="KW-0805">Transcription regulation</keyword>
<keyword evidence="7" id="KW-0547">Nucleotide-binding</keyword>
<dbReference type="CDD" id="cd12148">
    <property type="entry name" value="fungal_TF_MHR"/>
    <property type="match status" value="1"/>
</dbReference>
<dbReference type="InterPro" id="IPR034003">
    <property type="entry name" value="ABCG_PDR_2"/>
</dbReference>
<dbReference type="SUPFAM" id="SSF161084">
    <property type="entry name" value="MAPEG domain-like"/>
    <property type="match status" value="1"/>
</dbReference>
<keyword evidence="13" id="KW-0804">Transcription</keyword>
<dbReference type="GO" id="GO:0009893">
    <property type="term" value="P:positive regulation of metabolic process"/>
    <property type="evidence" value="ECO:0007669"/>
    <property type="project" value="UniProtKB-ARBA"/>
</dbReference>
<dbReference type="InterPro" id="IPR017871">
    <property type="entry name" value="ABC_transporter-like_CS"/>
</dbReference>
<evidence type="ECO:0000256" key="10">
    <source>
        <dbReference type="ARBA" id="ARBA00023015"/>
    </source>
</evidence>
<dbReference type="CDD" id="cd00067">
    <property type="entry name" value="GAL4"/>
    <property type="match status" value="1"/>
</dbReference>
<dbReference type="GO" id="GO:0003677">
    <property type="term" value="F:DNA binding"/>
    <property type="evidence" value="ECO:0007669"/>
    <property type="project" value="UniProtKB-KW"/>
</dbReference>
<evidence type="ECO:0000256" key="4">
    <source>
        <dbReference type="ARBA" id="ARBA00022475"/>
    </source>
</evidence>
<comment type="subcellular location">
    <subcellularLocation>
        <location evidence="1">Cell membrane</location>
        <topology evidence="1">Multi-pass membrane protein</topology>
    </subcellularLocation>
</comment>
<dbReference type="PROSITE" id="PS50893">
    <property type="entry name" value="ABC_TRANSPORTER_2"/>
    <property type="match status" value="2"/>
</dbReference>
<organism evidence="19 20">
    <name type="scientific">Aspergillus caelatus</name>
    <dbReference type="NCBI Taxonomy" id="61420"/>
    <lineage>
        <taxon>Eukaryota</taxon>
        <taxon>Fungi</taxon>
        <taxon>Dikarya</taxon>
        <taxon>Ascomycota</taxon>
        <taxon>Pezizomycotina</taxon>
        <taxon>Eurotiomycetes</taxon>
        <taxon>Eurotiomycetidae</taxon>
        <taxon>Eurotiales</taxon>
        <taxon>Aspergillaceae</taxon>
        <taxon>Aspergillus</taxon>
        <taxon>Aspergillus subgen. Circumdati</taxon>
    </lineage>
</organism>
<dbReference type="InterPro" id="IPR034001">
    <property type="entry name" value="ABCG_PDR_1"/>
</dbReference>
<comment type="similarity">
    <text evidence="2">Belongs to the ABC transporter superfamily. ABCG family. PDR (TC 3.A.1.205) subfamily.</text>
</comment>
<evidence type="ECO:0000256" key="6">
    <source>
        <dbReference type="ARBA" id="ARBA00022723"/>
    </source>
</evidence>
<dbReference type="SUPFAM" id="SSF52540">
    <property type="entry name" value="P-loop containing nucleoside triphosphate hydrolases"/>
    <property type="match status" value="2"/>
</dbReference>
<dbReference type="InterPro" id="IPR036864">
    <property type="entry name" value="Zn2-C6_fun-type_DNA-bd_sf"/>
</dbReference>
<feature type="transmembrane region" description="Helical" evidence="16">
    <location>
        <begin position="1226"/>
        <end position="1246"/>
    </location>
</feature>
<evidence type="ECO:0000256" key="9">
    <source>
        <dbReference type="ARBA" id="ARBA00022989"/>
    </source>
</evidence>
<keyword evidence="12 16" id="KW-0472">Membrane</keyword>
<dbReference type="InterPro" id="IPR027417">
    <property type="entry name" value="P-loop_NTPase"/>
</dbReference>
<evidence type="ECO:0000256" key="2">
    <source>
        <dbReference type="ARBA" id="ARBA00006012"/>
    </source>
</evidence>
<dbReference type="InterPro" id="IPR023352">
    <property type="entry name" value="MAPEG-like_dom_sf"/>
</dbReference>
<dbReference type="SMART" id="SM00382">
    <property type="entry name" value="AAA"/>
    <property type="match status" value="2"/>
</dbReference>
<feature type="transmembrane region" description="Helical" evidence="16">
    <location>
        <begin position="2263"/>
        <end position="2280"/>
    </location>
</feature>
<evidence type="ECO:0000313" key="20">
    <source>
        <dbReference type="Proteomes" id="UP000326268"/>
    </source>
</evidence>
<keyword evidence="14" id="KW-0539">Nucleus</keyword>
<feature type="domain" description="Zn(2)-C6 fungal-type" evidence="17">
    <location>
        <begin position="1370"/>
        <end position="1401"/>
    </location>
</feature>
<feature type="transmembrane region" description="Helical" evidence="16">
    <location>
        <begin position="2208"/>
        <end position="2226"/>
    </location>
</feature>
<evidence type="ECO:0000256" key="1">
    <source>
        <dbReference type="ARBA" id="ARBA00004651"/>
    </source>
</evidence>
<dbReference type="SMART" id="SM00906">
    <property type="entry name" value="Fungal_trans"/>
    <property type="match status" value="1"/>
</dbReference>
<evidence type="ECO:0000259" key="18">
    <source>
        <dbReference type="PROSITE" id="PS50893"/>
    </source>
</evidence>
<dbReference type="CDD" id="cd03232">
    <property type="entry name" value="ABCG_PDR_domain2"/>
    <property type="match status" value="1"/>
</dbReference>
<dbReference type="InterPro" id="IPR001129">
    <property type="entry name" value="Membr-assoc_MAPEG"/>
</dbReference>
<keyword evidence="11" id="KW-0238">DNA-binding</keyword>
<keyword evidence="20" id="KW-1185">Reference proteome</keyword>
<dbReference type="Pfam" id="PF04082">
    <property type="entry name" value="Fungal_trans"/>
    <property type="match status" value="1"/>
</dbReference>
<evidence type="ECO:0000256" key="15">
    <source>
        <dbReference type="SAM" id="MobiDB-lite"/>
    </source>
</evidence>
<dbReference type="GO" id="GO:0006351">
    <property type="term" value="P:DNA-templated transcription"/>
    <property type="evidence" value="ECO:0007669"/>
    <property type="project" value="InterPro"/>
</dbReference>
<gene>
    <name evidence="19" type="ORF">BDV27DRAFT_145080</name>
</gene>
<evidence type="ECO:0008006" key="21">
    <source>
        <dbReference type="Google" id="ProtNLM"/>
    </source>
</evidence>
<keyword evidence="3" id="KW-0813">Transport</keyword>
<dbReference type="FunFam" id="3.40.50.300:FF:001569">
    <property type="entry name" value="ABC multidrug transporter (Eurofung)"/>
    <property type="match status" value="1"/>
</dbReference>
<dbReference type="GO" id="GO:0008270">
    <property type="term" value="F:zinc ion binding"/>
    <property type="evidence" value="ECO:0007669"/>
    <property type="project" value="InterPro"/>
</dbReference>
<dbReference type="Pfam" id="PF00005">
    <property type="entry name" value="ABC_tran"/>
    <property type="match status" value="2"/>
</dbReference>
<dbReference type="InterPro" id="IPR010929">
    <property type="entry name" value="PDR_CDR_ABC"/>
</dbReference>
<feature type="transmembrane region" description="Helical" evidence="16">
    <location>
        <begin position="1124"/>
        <end position="1155"/>
    </location>
</feature>
<evidence type="ECO:0000256" key="7">
    <source>
        <dbReference type="ARBA" id="ARBA00022741"/>
    </source>
</evidence>
<dbReference type="GO" id="GO:0005886">
    <property type="term" value="C:plasma membrane"/>
    <property type="evidence" value="ECO:0007669"/>
    <property type="project" value="UniProtKB-SubCell"/>
</dbReference>
<dbReference type="PANTHER" id="PTHR19241">
    <property type="entry name" value="ATP-BINDING CASSETTE TRANSPORTER"/>
    <property type="match status" value="1"/>
</dbReference>
<feature type="transmembrane region" description="Helical" evidence="16">
    <location>
        <begin position="1161"/>
        <end position="1182"/>
    </location>
</feature>
<keyword evidence="5 16" id="KW-0812">Transmembrane</keyword>
<evidence type="ECO:0000259" key="17">
    <source>
        <dbReference type="PROSITE" id="PS50048"/>
    </source>
</evidence>
<dbReference type="InterPro" id="IPR003593">
    <property type="entry name" value="AAA+_ATPase"/>
</dbReference>
<sequence length="2283" mass="256181">MPAHLHAHPHGGTPLAANHEAESPSDTVSSPRVYLSHDDEDAIAEIRRTLTEISHHNPQQGYPEPHSSFDKFLEAELQAGRKKSNLGVCFQSLSTWGDGEEHTDVKTLGTALWRTLTFQDVYEWTIQPWLSRKEPQSGRPLIRDFSGAVRSGEIMLVLGRPGAGCSTFLRTIAGHHSSFLGVTGSLDYSGLSLEEVKKHYRGQVAYVPEDDVHFPTLTVQQTLEFALQSKTPQRYQDRISRYLEIYGRVFGMSHTMNTLVGNEYIRGVSGGERKRISIIESLATDSSVSCWDNSTRGLDASSALDYARSLRIMTDTCGKATLMTLYQASDAIYDLVDKVLLIDEGRMLYQGPAREAKRYFEDLGYACAEMQTISDFLTSITVPERRRFRPGWETRAPKGPIELEETFRKSPAYQKVQYDVQRYEDQRLGGKSVRCSQTDSDDGSLEDFKKAIQTDKSRFVSPKSPYTISVFRQVVLCAKRQLWQIRGHMSPLYIKIISSVVYGLLVGSMFYSQPQTTAGMYSRGGVIFYSSILLAWLQMSELEEAMQGRDILSRQKKFAFVRPSAYTTPALYTYEAMMAAEFHNSNFTCAPESVVPSGANYTDIAYQTCGYPGSQIGTTIVNGDDYLAAQYGFSFGHVWRNFGILCLFTVVYIICTCWLSEIMEWEPDSAGPIQYKKSRRNSRRTHRGGLDEESNPVHRDVTLPAAANSFEKSGQAITGTMSTFTWDNLELFVQVGKETRKLLNGVSGYCKPGTLTALVGASGAGKSTLLTALTRRPNSGKLTGTMYVDGQAVDESFNRQIGYCQQMDIHDESSTVREALEFSALLRQNPEVPDTDKLSYVNTVIETLDLIELQNALIGSLDIEKKKRVTIGVELCARPELLLFLDEPTSGLDSQGASSIVALLRRLADQGLAILCTIHQANQQQFEEFDRVLALSPGGSTYYFGEVGESGCSIFEYFSKNGYKPENVTNAADYLIEVVVGGMKDTAHQVNWADVWNRSAEADMVKKDICDIRSKGVKAGVSRDAKELSKPPLHRQVGLLTKRTLRQFWRSPEYPYSRLYASFLHALINGLTYLQIGNSSTDLQSKAFSCFLVLMLVPEFINAISMRFIMNRDIWKAREGPSGVYGWVAFCTAQIVSEIPYAVISAVIFYVLYYFIVGLPLGFAAGYSFLMFFLFFLFATSWGQWIAALSADSMVAATLMPFFIIMCELFNGILQPHENMPVFWKYTMYYATPFTYWIGGVLTAVLRGMPVLCDSSELTIFETPPNMTCGEYAGPWLAEHGVGYLSNPDDTSKCGYCKYSHGDDYLSNIGLDSSKIWPYFGIFLAFVISNYLMTPTANMYEDRESGNHNEQTSTSPDSILVPRRRRPALSCTVCRRRKLKCDRALPCSQCVKSKTPDLCVYSGPASGQPLETRPIRTVSDRANMPSNHTSPAHSGLYVFDSRHQSTNRITKPKGRPEEVQELRHRVQVLESALSRAGSIQTPDSSACESVSDYAPRITSDSLLLSEDVKYLPGRACFRGKNGKTRYCGRCHSALSFSFFKDVASYFQDRRLQKKSKSPEYLKLKKFRGEMLSREKQDHQRAYREKAFTLEEMLPHRRVADELVNLYLSTFETTYRILHVPTFLKQYETYWAGTETTDMAFIAKLLAVMAASSCFFSPTTRLNEKDTLHSAAGGWIMAVQSWISSINVSSTIDFNMLQIQCILILARQADATDGDVVWISSGSLIRSAMMIGLHRNPARFPKMTRFWAEMRRRLWATILELDLQSALDGGMPPSIDLDEYDCDPPSNYEDEDLTEDLTEDVIPKDAAMITRSSFQVLLSRSLPLRVRVAKLVNSLKFALSYDEALRLSEQLVQYRDNVLALFPDNASTSISTESLQFTRSFLVFIMVRFLLVLHRPFSLSVQLSPKFSYSRKICLESSLEMLSQLDAPAVSLPEAQACPHLGQLSGGMFRDEFFHAAITVCVEVSLQASEFSSSKQPPGQLSSLSSLNDLVRSQQDVLVRAVEHTLDTFGSRISPRGKGCKAFIFLAMALASVKARLNGEDAFRKVEQVAAKSIKDCERLIRGKAWIDIRREEGPVVIPLRNQTPNFDRRELVYAQHVVSVECSELIYVTLQVRCNVNTNRTVLTTLGLRAAPGEQASNHAVAYLLVNWLISFGVFSTRREKLKLGIDHNQAPREDLATFGEAAVQSGKITRQTLNRLKRQEAIMANSAEHYPLFVAAILVALHAGVSNDIINRIGLWYTVSRLAFGLCYKHIESLKLSFVRSFFWWSGNICCFTGFWFASKKL</sequence>
<dbReference type="InterPro" id="IPR001138">
    <property type="entry name" value="Zn2Cys6_DnaBD"/>
</dbReference>
<dbReference type="Pfam" id="PF01124">
    <property type="entry name" value="MAPEG"/>
    <property type="match status" value="1"/>
</dbReference>
<evidence type="ECO:0000256" key="5">
    <source>
        <dbReference type="ARBA" id="ARBA00022692"/>
    </source>
</evidence>
<evidence type="ECO:0000256" key="3">
    <source>
        <dbReference type="ARBA" id="ARBA00022448"/>
    </source>
</evidence>
<feature type="region of interest" description="Disordered" evidence="15">
    <location>
        <begin position="673"/>
        <end position="698"/>
    </location>
</feature>
<protein>
    <recommendedName>
        <fullName evidence="21">ABC-2 type transporter-domain-containing protein</fullName>
    </recommendedName>
</protein>
<reference evidence="19 20" key="1">
    <citation type="submission" date="2019-04" db="EMBL/GenBank/DDBJ databases">
        <title>Friends and foes A comparative genomics studyof 23 Aspergillus species from section Flavi.</title>
        <authorList>
            <consortium name="DOE Joint Genome Institute"/>
            <person name="Kjaerbolling I."/>
            <person name="Vesth T."/>
            <person name="Frisvad J.C."/>
            <person name="Nybo J.L."/>
            <person name="Theobald S."/>
            <person name="Kildgaard S."/>
            <person name="Isbrandt T."/>
            <person name="Kuo A."/>
            <person name="Sato A."/>
            <person name="Lyhne E.K."/>
            <person name="Kogle M.E."/>
            <person name="Wiebenga A."/>
            <person name="Kun R.S."/>
            <person name="Lubbers R.J."/>
            <person name="Makela M.R."/>
            <person name="Barry K."/>
            <person name="Chovatia M."/>
            <person name="Clum A."/>
            <person name="Daum C."/>
            <person name="Haridas S."/>
            <person name="He G."/>
            <person name="LaButti K."/>
            <person name="Lipzen A."/>
            <person name="Mondo S."/>
            <person name="Riley R."/>
            <person name="Salamov A."/>
            <person name="Simmons B.A."/>
            <person name="Magnuson J.K."/>
            <person name="Henrissat B."/>
            <person name="Mortensen U.H."/>
            <person name="Larsen T.O."/>
            <person name="Devries R.P."/>
            <person name="Grigoriev I.V."/>
            <person name="Machida M."/>
            <person name="Baker S.E."/>
            <person name="Andersen M.R."/>
        </authorList>
    </citation>
    <scope>NUCLEOTIDE SEQUENCE [LARGE SCALE GENOMIC DNA]</scope>
    <source>
        <strain evidence="19 20">CBS 763.97</strain>
    </source>
</reference>
<dbReference type="SUPFAM" id="SSF57701">
    <property type="entry name" value="Zn2/Cys6 DNA-binding domain"/>
    <property type="match status" value="1"/>
</dbReference>
<keyword evidence="9 16" id="KW-1133">Transmembrane helix</keyword>
<keyword evidence="6" id="KW-0479">Metal-binding</keyword>
<proteinExistence type="inferred from homology"/>
<dbReference type="Gene3D" id="4.10.240.10">
    <property type="entry name" value="Zn(2)-C6 fungal-type DNA-binding domain"/>
    <property type="match status" value="1"/>
</dbReference>
<keyword evidence="4" id="KW-1003">Cell membrane</keyword>
<dbReference type="OrthoDB" id="245989at2759"/>
<dbReference type="GeneID" id="43654801"/>
<evidence type="ECO:0000313" key="19">
    <source>
        <dbReference type="EMBL" id="KAE8364665.1"/>
    </source>
</evidence>
<dbReference type="PROSITE" id="PS50048">
    <property type="entry name" value="ZN2_CY6_FUNGAL_2"/>
    <property type="match status" value="1"/>
</dbReference>
<evidence type="ECO:0000256" key="12">
    <source>
        <dbReference type="ARBA" id="ARBA00023136"/>
    </source>
</evidence>
<dbReference type="RefSeq" id="XP_031927746.1">
    <property type="nucleotide sequence ID" value="XM_032070355.1"/>
</dbReference>
<evidence type="ECO:0000256" key="8">
    <source>
        <dbReference type="ARBA" id="ARBA00022840"/>
    </source>
</evidence>
<dbReference type="InterPro" id="IPR003439">
    <property type="entry name" value="ABC_transporter-like_ATP-bd"/>
</dbReference>
<dbReference type="CDD" id="cd03233">
    <property type="entry name" value="ABCG_PDR_domain1"/>
    <property type="match status" value="1"/>
</dbReference>
<evidence type="ECO:0000256" key="13">
    <source>
        <dbReference type="ARBA" id="ARBA00023163"/>
    </source>
</evidence>
<dbReference type="GO" id="GO:0000981">
    <property type="term" value="F:DNA-binding transcription factor activity, RNA polymerase II-specific"/>
    <property type="evidence" value="ECO:0007669"/>
    <property type="project" value="InterPro"/>
</dbReference>
<dbReference type="InterPro" id="IPR007219">
    <property type="entry name" value="XnlR_reg_dom"/>
</dbReference>
<feature type="region of interest" description="Disordered" evidence="15">
    <location>
        <begin position="1"/>
        <end position="31"/>
    </location>
</feature>
<evidence type="ECO:0000256" key="16">
    <source>
        <dbReference type="SAM" id="Phobius"/>
    </source>
</evidence>
<accession>A0A5N7A4Q7</accession>
<dbReference type="GO" id="GO:0140359">
    <property type="term" value="F:ABC-type transporter activity"/>
    <property type="evidence" value="ECO:0007669"/>
    <property type="project" value="InterPro"/>
</dbReference>
<dbReference type="PROSITE" id="PS00463">
    <property type="entry name" value="ZN2_CY6_FUNGAL_1"/>
    <property type="match status" value="1"/>
</dbReference>
<dbReference type="Gene3D" id="1.20.120.550">
    <property type="entry name" value="Membrane associated eicosanoid/glutathione metabolism-like domain"/>
    <property type="match status" value="1"/>
</dbReference>
<dbReference type="Gene3D" id="3.40.50.300">
    <property type="entry name" value="P-loop containing nucleotide triphosphate hydrolases"/>
    <property type="match status" value="2"/>
</dbReference>
<dbReference type="Proteomes" id="UP000326268">
    <property type="component" value="Unassembled WGS sequence"/>
</dbReference>
<dbReference type="Pfam" id="PF00172">
    <property type="entry name" value="Zn_clus"/>
    <property type="match status" value="1"/>
</dbReference>